<sequence length="244" mass="26664">MSTSIPVEWSAVAQNLPEHAHNKIHTDEGARAAGFAGALVAGVTTYAYLVHPLVAAWGLDWVECGGCELRLRVPVLQNDLVRCAPRTDSDDTVVVDAIVDPDTSPRAVVRAWQADTRVQAERPGEDLPVHRFALDDNHGPDYAVRAGDDLDIFVERGIVHPAVWPSLANGVFSKELVRGPWIHTRSRITHHALARANADIEITSRVVDRFVRSGERAVVDMTIRADGAIVCSIEHEAIIDLSVQ</sequence>
<dbReference type="Gene3D" id="3.10.129.10">
    <property type="entry name" value="Hotdog Thioesterase"/>
    <property type="match status" value="1"/>
</dbReference>
<dbReference type="EMBL" id="CAFBON010000001">
    <property type="protein sequence ID" value="CAB4972596.1"/>
    <property type="molecule type" value="Genomic_DNA"/>
</dbReference>
<evidence type="ECO:0000313" key="4">
    <source>
        <dbReference type="EMBL" id="CAB4972596.1"/>
    </source>
</evidence>
<evidence type="ECO:0000313" key="3">
    <source>
        <dbReference type="EMBL" id="CAB4788982.1"/>
    </source>
</evidence>
<proteinExistence type="predicted"/>
<gene>
    <name evidence="1" type="ORF">UFOPK2602_01035</name>
    <name evidence="2" type="ORF">UFOPK2806_00474</name>
    <name evidence="3" type="ORF">UFOPK3001_00068</name>
    <name evidence="4" type="ORF">UFOPK3954_00012</name>
    <name evidence="5" type="ORF">UFOPK4306_00784</name>
</gene>
<dbReference type="InterPro" id="IPR029069">
    <property type="entry name" value="HotDog_dom_sf"/>
</dbReference>
<accession>A0A6J6QAY6</accession>
<name>A0A6J6QAY6_9ZZZZ</name>
<evidence type="ECO:0000313" key="2">
    <source>
        <dbReference type="EMBL" id="CAB4742447.1"/>
    </source>
</evidence>
<dbReference type="SUPFAM" id="SSF54637">
    <property type="entry name" value="Thioesterase/thiol ester dehydrase-isomerase"/>
    <property type="match status" value="1"/>
</dbReference>
<evidence type="ECO:0000313" key="5">
    <source>
        <dbReference type="EMBL" id="CAB5058486.1"/>
    </source>
</evidence>
<reference evidence="1" key="1">
    <citation type="submission" date="2020-05" db="EMBL/GenBank/DDBJ databases">
        <authorList>
            <person name="Chiriac C."/>
            <person name="Salcher M."/>
            <person name="Ghai R."/>
            <person name="Kavagutti S V."/>
        </authorList>
    </citation>
    <scope>NUCLEOTIDE SEQUENCE</scope>
</reference>
<evidence type="ECO:0000313" key="1">
    <source>
        <dbReference type="EMBL" id="CAB4709001.1"/>
    </source>
</evidence>
<organism evidence="1">
    <name type="scientific">freshwater metagenome</name>
    <dbReference type="NCBI Taxonomy" id="449393"/>
    <lineage>
        <taxon>unclassified sequences</taxon>
        <taxon>metagenomes</taxon>
        <taxon>ecological metagenomes</taxon>
    </lineage>
</organism>
<dbReference type="EMBL" id="CAFBQP010000023">
    <property type="protein sequence ID" value="CAB5058486.1"/>
    <property type="molecule type" value="Genomic_DNA"/>
</dbReference>
<protein>
    <submittedName>
        <fullName evidence="1">Unannotated protein</fullName>
    </submittedName>
</protein>
<dbReference type="AlphaFoldDB" id="A0A6J6QAY6"/>
<dbReference type="EMBL" id="CAFAAJ010000003">
    <property type="protein sequence ID" value="CAB4788982.1"/>
    <property type="molecule type" value="Genomic_DNA"/>
</dbReference>
<dbReference type="EMBL" id="CAEZXX010000061">
    <property type="protein sequence ID" value="CAB4709001.1"/>
    <property type="molecule type" value="Genomic_DNA"/>
</dbReference>
<dbReference type="EMBL" id="CAEZYY010000004">
    <property type="protein sequence ID" value="CAB4742447.1"/>
    <property type="molecule type" value="Genomic_DNA"/>
</dbReference>